<name>A0A3B1A4D2_9ZZZZ</name>
<gene>
    <name evidence="2" type="ORF">MNBD_GAMMA19-386</name>
</gene>
<dbReference type="GO" id="GO:0006313">
    <property type="term" value="P:DNA transposition"/>
    <property type="evidence" value="ECO:0007669"/>
    <property type="project" value="InterPro"/>
</dbReference>
<evidence type="ECO:0000313" key="2">
    <source>
        <dbReference type="EMBL" id="VAW94447.1"/>
    </source>
</evidence>
<proteinExistence type="predicted"/>
<organism evidence="2">
    <name type="scientific">hydrothermal vent metagenome</name>
    <dbReference type="NCBI Taxonomy" id="652676"/>
    <lineage>
        <taxon>unclassified sequences</taxon>
        <taxon>metagenomes</taxon>
        <taxon>ecological metagenomes</taxon>
    </lineage>
</organism>
<reference evidence="2" key="1">
    <citation type="submission" date="2018-06" db="EMBL/GenBank/DDBJ databases">
        <authorList>
            <person name="Zhirakovskaya E."/>
        </authorList>
    </citation>
    <scope>NUCLEOTIDE SEQUENCE</scope>
</reference>
<dbReference type="GO" id="GO:0003677">
    <property type="term" value="F:DNA binding"/>
    <property type="evidence" value="ECO:0007669"/>
    <property type="project" value="InterPro"/>
</dbReference>
<feature type="domain" description="Transposase IS200-like" evidence="1">
    <location>
        <begin position="6"/>
        <end position="49"/>
    </location>
</feature>
<sequence length="59" mass="6972">MEVVSFFKTQHHFIFITKYRHPILKGNVDVEIPELTRQTCNAFEIEMLENIVSKTMLTC</sequence>
<dbReference type="Pfam" id="PF01797">
    <property type="entry name" value="Y1_Tnp"/>
    <property type="match status" value="1"/>
</dbReference>
<evidence type="ECO:0000259" key="1">
    <source>
        <dbReference type="Pfam" id="PF01797"/>
    </source>
</evidence>
<dbReference type="EMBL" id="UOFV01000020">
    <property type="protein sequence ID" value="VAW94447.1"/>
    <property type="molecule type" value="Genomic_DNA"/>
</dbReference>
<dbReference type="SUPFAM" id="SSF143422">
    <property type="entry name" value="Transposase IS200-like"/>
    <property type="match status" value="1"/>
</dbReference>
<dbReference type="InterPro" id="IPR036515">
    <property type="entry name" value="Transposase_17_sf"/>
</dbReference>
<dbReference type="InterPro" id="IPR002686">
    <property type="entry name" value="Transposase_17"/>
</dbReference>
<accession>A0A3B1A4D2</accession>
<dbReference type="GO" id="GO:0004803">
    <property type="term" value="F:transposase activity"/>
    <property type="evidence" value="ECO:0007669"/>
    <property type="project" value="InterPro"/>
</dbReference>
<dbReference type="Gene3D" id="3.30.70.1290">
    <property type="entry name" value="Transposase IS200-like"/>
    <property type="match status" value="1"/>
</dbReference>
<dbReference type="AlphaFoldDB" id="A0A3B1A4D2"/>
<protein>
    <recommendedName>
        <fullName evidence="1">Transposase IS200-like domain-containing protein</fullName>
    </recommendedName>
</protein>